<proteinExistence type="inferred from homology"/>
<sequence>MAPPEVNEVFDIIIVGGGTAGCVVASRLRQRKPTLSILVLEAGGDLSKNPHVYSPETAPLLLGSDADWKYTSVPQVNLNGREIYYQAGKGVSGSAAVNMGGMLQPARVCAWTRGDAQEYDRWADLVSDQRWSYEGLLPYFKRTEHHYNPHVGDAEQHGFKGPIHTSSVSSSGRQYPLRETLRQAWCNTGLKGVDDANNGHPQGVTELVSNWADGRRQLTSEVYPLHGAVNVVTNALVRRVILDSSFTATGVELADGRIYSVRNGGEVIVSTGALRTPQILMLSGIGDSKQLSKYNIREFIHLPEIGRNFHDHLLAFRYWKLREPEKGVALGSPLFGGPNFEKGVPPEDWLVTTTISSTGLHSAQAKDDENGPVQEVVDLRSHLELATIYAAFGGELIGLDIPMDGSAIMSFIMGFLPTSRGSITLKSADPADPPVIDPNFFATEADRFVMREGWRLLSRLMFETPEGKDLVAEEIVPEGHRSLESDAPDDLIDAHIQMGGMTGSHFAGTASMGSVVDGSLKVRGTQGLRVVDASVIPTPLACHYQAAVYAIAEQAVDIVLQENPGL</sequence>
<dbReference type="SUPFAM" id="SSF51905">
    <property type="entry name" value="FAD/NAD(P)-binding domain"/>
    <property type="match status" value="1"/>
</dbReference>
<dbReference type="Pfam" id="PF00732">
    <property type="entry name" value="GMC_oxred_N"/>
    <property type="match status" value="1"/>
</dbReference>
<dbReference type="PANTHER" id="PTHR11552">
    <property type="entry name" value="GLUCOSE-METHANOL-CHOLINE GMC OXIDOREDUCTASE"/>
    <property type="match status" value="1"/>
</dbReference>
<gene>
    <name evidence="6" type="ORF">GQ26_0360840</name>
</gene>
<dbReference type="SUPFAM" id="SSF54373">
    <property type="entry name" value="FAD-linked reductases, C-terminal domain"/>
    <property type="match status" value="1"/>
</dbReference>
<evidence type="ECO:0000256" key="2">
    <source>
        <dbReference type="PIRSR" id="PIRSR000137-1"/>
    </source>
</evidence>
<dbReference type="eggNOG" id="KOG1238">
    <property type="taxonomic scope" value="Eukaryota"/>
</dbReference>
<feature type="domain" description="Glucose-methanol-choline oxidoreductase N-terminal" evidence="5">
    <location>
        <begin position="272"/>
        <end position="286"/>
    </location>
</feature>
<feature type="active site" description="Proton donor" evidence="2">
    <location>
        <position position="505"/>
    </location>
</feature>
<dbReference type="Gene3D" id="3.30.560.10">
    <property type="entry name" value="Glucose Oxidase, domain 3"/>
    <property type="match status" value="1"/>
</dbReference>
<keyword evidence="3" id="KW-0285">Flavoprotein</keyword>
<dbReference type="GO" id="GO:0016614">
    <property type="term" value="F:oxidoreductase activity, acting on CH-OH group of donors"/>
    <property type="evidence" value="ECO:0007669"/>
    <property type="project" value="InterPro"/>
</dbReference>
<dbReference type="Pfam" id="PF05199">
    <property type="entry name" value="GMC_oxred_C"/>
    <property type="match status" value="1"/>
</dbReference>
<keyword evidence="3" id="KW-0274">FAD</keyword>
<evidence type="ECO:0000256" key="3">
    <source>
        <dbReference type="PIRSR" id="PIRSR000137-2"/>
    </source>
</evidence>
<dbReference type="InterPro" id="IPR007867">
    <property type="entry name" value="GMC_OxRtase_C"/>
</dbReference>
<organism evidence="6">
    <name type="scientific">Talaromyces marneffei PM1</name>
    <dbReference type="NCBI Taxonomy" id="1077442"/>
    <lineage>
        <taxon>Eukaryota</taxon>
        <taxon>Fungi</taxon>
        <taxon>Dikarya</taxon>
        <taxon>Ascomycota</taxon>
        <taxon>Pezizomycotina</taxon>
        <taxon>Eurotiomycetes</taxon>
        <taxon>Eurotiomycetidae</taxon>
        <taxon>Eurotiales</taxon>
        <taxon>Trichocomaceae</taxon>
        <taxon>Talaromyces</taxon>
        <taxon>Talaromyces sect. Talaromyces</taxon>
    </lineage>
</organism>
<dbReference type="AlphaFoldDB" id="A0A093UTV4"/>
<name>A0A093UTV4_TALMA</name>
<dbReference type="InterPro" id="IPR000172">
    <property type="entry name" value="GMC_OxRdtase_N"/>
</dbReference>
<dbReference type="InterPro" id="IPR012132">
    <property type="entry name" value="GMC_OxRdtase"/>
</dbReference>
<comment type="cofactor">
    <cofactor evidence="3">
        <name>FAD</name>
        <dbReference type="ChEBI" id="CHEBI:57692"/>
    </cofactor>
</comment>
<dbReference type="PIRSF" id="PIRSF000137">
    <property type="entry name" value="Alcohol_oxidase"/>
    <property type="match status" value="1"/>
</dbReference>
<evidence type="ECO:0000256" key="1">
    <source>
        <dbReference type="ARBA" id="ARBA00010790"/>
    </source>
</evidence>
<feature type="binding site" evidence="3">
    <location>
        <position position="237"/>
    </location>
    <ligand>
        <name>FAD</name>
        <dbReference type="ChEBI" id="CHEBI:57692"/>
    </ligand>
</feature>
<comment type="similarity">
    <text evidence="1">Belongs to the GMC oxidoreductase family.</text>
</comment>
<accession>A0A093UTV4</accession>
<dbReference type="EMBL" id="JPOX01000036">
    <property type="protein sequence ID" value="KFX43365.1"/>
    <property type="molecule type" value="Genomic_DNA"/>
</dbReference>
<dbReference type="HOGENOM" id="CLU_002865_6_3_1"/>
<dbReference type="Gene3D" id="3.50.50.60">
    <property type="entry name" value="FAD/NAD(P)-binding domain"/>
    <property type="match status" value="1"/>
</dbReference>
<reference evidence="6" key="1">
    <citation type="journal article" date="2014" name="PLoS Genet.">
        <title>Signature Gene Expression Reveals Novel Clues to the Molecular Mechanisms of Dimorphic Transition in Penicillium marneffei.</title>
        <authorList>
            <person name="Yang E."/>
            <person name="Wang G."/>
            <person name="Cai J."/>
            <person name="Woo P.C."/>
            <person name="Lau S.K."/>
            <person name="Yuen K.-Y."/>
            <person name="Chow W.-N."/>
            <person name="Lin X."/>
        </authorList>
    </citation>
    <scope>NUCLEOTIDE SEQUENCE [LARGE SCALE GENOMIC DNA]</scope>
    <source>
        <strain evidence="6">PM1</strain>
    </source>
</reference>
<feature type="active site" description="Proton acceptor" evidence="2">
    <location>
        <position position="543"/>
    </location>
</feature>
<dbReference type="PROSITE" id="PS00624">
    <property type="entry name" value="GMC_OXRED_2"/>
    <property type="match status" value="1"/>
</dbReference>
<dbReference type="PANTHER" id="PTHR11552:SF123">
    <property type="entry name" value="GMC OXIDOREDUCTASE (AFU_ORTHOLOGUE AFUA_2G01770)-RELATED"/>
    <property type="match status" value="1"/>
</dbReference>
<evidence type="ECO:0000259" key="5">
    <source>
        <dbReference type="PROSITE" id="PS00624"/>
    </source>
</evidence>
<comment type="caution">
    <text evidence="6">The sequence shown here is derived from an EMBL/GenBank/DDBJ whole genome shotgun (WGS) entry which is preliminary data.</text>
</comment>
<evidence type="ECO:0000256" key="4">
    <source>
        <dbReference type="SAM" id="MobiDB-lite"/>
    </source>
</evidence>
<dbReference type="InterPro" id="IPR036188">
    <property type="entry name" value="FAD/NAD-bd_sf"/>
</dbReference>
<feature type="region of interest" description="Disordered" evidence="4">
    <location>
        <begin position="153"/>
        <end position="172"/>
    </location>
</feature>
<protein>
    <submittedName>
        <fullName evidence="6">Putative GMC-type oxidoreductase</fullName>
    </submittedName>
</protein>
<dbReference type="GO" id="GO:0050660">
    <property type="term" value="F:flavin adenine dinucleotide binding"/>
    <property type="evidence" value="ECO:0007669"/>
    <property type="project" value="InterPro"/>
</dbReference>
<evidence type="ECO:0000313" key="6">
    <source>
        <dbReference type="EMBL" id="KFX43365.1"/>
    </source>
</evidence>